<evidence type="ECO:0008006" key="3">
    <source>
        <dbReference type="Google" id="ProtNLM"/>
    </source>
</evidence>
<dbReference type="Pfam" id="PF10004">
    <property type="entry name" value="DUF2247"/>
    <property type="match status" value="1"/>
</dbReference>
<name>A0ABS4FM88_9BACL</name>
<proteinExistence type="predicted"/>
<gene>
    <name evidence="1" type="ORF">J2Z32_000307</name>
</gene>
<keyword evidence="2" id="KW-1185">Reference proteome</keyword>
<protein>
    <recommendedName>
        <fullName evidence="3">DUF2247 domain-containing protein</fullName>
    </recommendedName>
</protein>
<accession>A0ABS4FM88</accession>
<evidence type="ECO:0000313" key="2">
    <source>
        <dbReference type="Proteomes" id="UP001519272"/>
    </source>
</evidence>
<dbReference type="EMBL" id="JAGGKG010000001">
    <property type="protein sequence ID" value="MBP1903695.1"/>
    <property type="molecule type" value="Genomic_DNA"/>
</dbReference>
<comment type="caution">
    <text evidence="1">The sequence shown here is derived from an EMBL/GenBank/DDBJ whole genome shotgun (WGS) entry which is preliminary data.</text>
</comment>
<dbReference type="InterPro" id="IPR016630">
    <property type="entry name" value="UCP015278"/>
</dbReference>
<dbReference type="Proteomes" id="UP001519272">
    <property type="component" value="Unassembled WGS sequence"/>
</dbReference>
<reference evidence="1 2" key="1">
    <citation type="submission" date="2021-03" db="EMBL/GenBank/DDBJ databases">
        <title>Genomic Encyclopedia of Type Strains, Phase IV (KMG-IV): sequencing the most valuable type-strain genomes for metagenomic binning, comparative biology and taxonomic classification.</title>
        <authorList>
            <person name="Goeker M."/>
        </authorList>
    </citation>
    <scope>NUCLEOTIDE SEQUENCE [LARGE SCALE GENOMIC DNA]</scope>
    <source>
        <strain evidence="1 2">DSM 14349</strain>
    </source>
</reference>
<evidence type="ECO:0000313" key="1">
    <source>
        <dbReference type="EMBL" id="MBP1903695.1"/>
    </source>
</evidence>
<sequence>MIPLHLFQKNKVPITWTSLLIGIEGPGKFEKLLETQEVINYAIEYMDLNEDYPNEVLELASAYRNECELVEKLLRDLSSREGVNREDELKKWIIILLIETLSELPENPLYGLIVLTEFWEKFDYPDYSPHTIQGKDNEIKPEEYYTQAYYENCVNKHKEWIDKMIRNM</sequence>
<organism evidence="1 2">
    <name type="scientific">Paenibacillus turicensis</name>
    <dbReference type="NCBI Taxonomy" id="160487"/>
    <lineage>
        <taxon>Bacteria</taxon>
        <taxon>Bacillati</taxon>
        <taxon>Bacillota</taxon>
        <taxon>Bacilli</taxon>
        <taxon>Bacillales</taxon>
        <taxon>Paenibacillaceae</taxon>
        <taxon>Paenibacillus</taxon>
    </lineage>
</organism>
<dbReference type="RefSeq" id="WP_210087365.1">
    <property type="nucleotide sequence ID" value="NZ_JAGGKG010000001.1"/>
</dbReference>